<evidence type="ECO:0000313" key="3">
    <source>
        <dbReference type="Proteomes" id="UP000198510"/>
    </source>
</evidence>
<dbReference type="Proteomes" id="UP000198510">
    <property type="component" value="Unassembled WGS sequence"/>
</dbReference>
<protein>
    <submittedName>
        <fullName evidence="2">Uncharacterized protein</fullName>
    </submittedName>
</protein>
<evidence type="ECO:0000313" key="2">
    <source>
        <dbReference type="EMBL" id="SDM25735.1"/>
    </source>
</evidence>
<feature type="compositionally biased region" description="Basic and acidic residues" evidence="1">
    <location>
        <begin position="45"/>
        <end position="60"/>
    </location>
</feature>
<gene>
    <name evidence="2" type="ORF">SAMN05421823_111240</name>
</gene>
<dbReference type="AlphaFoldDB" id="A0A1G9RTB0"/>
<dbReference type="RefSeq" id="WP_143017438.1">
    <property type="nucleotide sequence ID" value="NZ_FNFO01000011.1"/>
</dbReference>
<dbReference type="OrthoDB" id="798979at2"/>
<keyword evidence="3" id="KW-1185">Reference proteome</keyword>
<dbReference type="EMBL" id="FNFO01000011">
    <property type="protein sequence ID" value="SDM25735.1"/>
    <property type="molecule type" value="Genomic_DNA"/>
</dbReference>
<reference evidence="2 3" key="1">
    <citation type="submission" date="2016-10" db="EMBL/GenBank/DDBJ databases">
        <authorList>
            <person name="de Groot N.N."/>
        </authorList>
    </citation>
    <scope>NUCLEOTIDE SEQUENCE [LARGE SCALE GENOMIC DNA]</scope>
    <source>
        <strain evidence="2 3">DSM 25186</strain>
    </source>
</reference>
<accession>A0A1G9RTB0</accession>
<organism evidence="2 3">
    <name type="scientific">Catalinimonas alkaloidigena</name>
    <dbReference type="NCBI Taxonomy" id="1075417"/>
    <lineage>
        <taxon>Bacteria</taxon>
        <taxon>Pseudomonadati</taxon>
        <taxon>Bacteroidota</taxon>
        <taxon>Cytophagia</taxon>
        <taxon>Cytophagales</taxon>
        <taxon>Catalimonadaceae</taxon>
        <taxon>Catalinimonas</taxon>
    </lineage>
</organism>
<feature type="region of interest" description="Disordered" evidence="1">
    <location>
        <begin position="45"/>
        <end position="69"/>
    </location>
</feature>
<proteinExistence type="predicted"/>
<name>A0A1G9RTB0_9BACT</name>
<sequence>MDLHLQYVTNADGERIAVQIPLTEWEAYQAEFRKLENRLAGQKALKAEAETATRTKREGGTQHSLFSFD</sequence>
<evidence type="ECO:0000256" key="1">
    <source>
        <dbReference type="SAM" id="MobiDB-lite"/>
    </source>
</evidence>